<keyword evidence="1" id="KW-1133">Transmembrane helix</keyword>
<accession>A0ABP8G015</accession>
<name>A0ABP8G015_9BACT</name>
<evidence type="ECO:0000256" key="1">
    <source>
        <dbReference type="SAM" id="Phobius"/>
    </source>
</evidence>
<evidence type="ECO:0000313" key="2">
    <source>
        <dbReference type="EMBL" id="GAA4314358.1"/>
    </source>
</evidence>
<keyword evidence="1" id="KW-0472">Membrane</keyword>
<organism evidence="2 3">
    <name type="scientific">Nibribacter koreensis</name>
    <dbReference type="NCBI Taxonomy" id="1084519"/>
    <lineage>
        <taxon>Bacteria</taxon>
        <taxon>Pseudomonadati</taxon>
        <taxon>Bacteroidota</taxon>
        <taxon>Cytophagia</taxon>
        <taxon>Cytophagales</taxon>
        <taxon>Hymenobacteraceae</taxon>
        <taxon>Nibribacter</taxon>
    </lineage>
</organism>
<feature type="transmembrane region" description="Helical" evidence="1">
    <location>
        <begin position="68"/>
        <end position="91"/>
    </location>
</feature>
<proteinExistence type="predicted"/>
<comment type="caution">
    <text evidence="2">The sequence shown here is derived from an EMBL/GenBank/DDBJ whole genome shotgun (WGS) entry which is preliminary data.</text>
</comment>
<feature type="transmembrane region" description="Helical" evidence="1">
    <location>
        <begin position="145"/>
        <end position="165"/>
    </location>
</feature>
<reference evidence="3" key="1">
    <citation type="journal article" date="2019" name="Int. J. Syst. Evol. Microbiol.">
        <title>The Global Catalogue of Microorganisms (GCM) 10K type strain sequencing project: providing services to taxonomists for standard genome sequencing and annotation.</title>
        <authorList>
            <consortium name="The Broad Institute Genomics Platform"/>
            <consortium name="The Broad Institute Genome Sequencing Center for Infectious Disease"/>
            <person name="Wu L."/>
            <person name="Ma J."/>
        </authorList>
    </citation>
    <scope>NUCLEOTIDE SEQUENCE [LARGE SCALE GENOMIC DNA]</scope>
    <source>
        <strain evidence="3">JCM 17917</strain>
    </source>
</reference>
<dbReference type="InterPro" id="IPR018723">
    <property type="entry name" value="DUF2254_membrane"/>
</dbReference>
<keyword evidence="1" id="KW-0812">Transmembrane</keyword>
<feature type="transmembrane region" description="Helical" evidence="1">
    <location>
        <begin position="111"/>
        <end position="133"/>
    </location>
</feature>
<gene>
    <name evidence="2" type="ORF">GCM10023183_34530</name>
</gene>
<protein>
    <submittedName>
        <fullName evidence="2">DUF2254 domain-containing protein</fullName>
    </submittedName>
</protein>
<feature type="transmembrane region" description="Helical" evidence="1">
    <location>
        <begin position="12"/>
        <end position="39"/>
    </location>
</feature>
<sequence>MTEKIRTYIRRYYTQVVTSIAFYPAVIALVFLLISYVMLNIDFSEYGKSVKSRWDFLTLKDASTARTIAATIAAGILSLTVFSFSMVMILLNQAASNMSNRVLDSMIGNRFQQWVLGFYIGTIVYALFLLSTIRDIDSGVLVPALSVYLLILLTVVDIFLFIYFLHYITQSVKYDTIIDRIHKQTRRRLEELFPLEEIPKNAMLAFMDGYEVRATASGYYQGFNHKALLRLCAQNHWQVAFLFPVSAYVLQGVPFLKVHAPKSVTKEQEKELRLLVEFYRSESIQISAYYGYRQLVEVALKALSPGVNDPGTAVLSLQAVVDLLAFQVGHYPIQTLPDADGDARVFIKEKHFEEIFEETLLPIWDYGHEDRILQLEMERLLRQLQSQTASQENIACIQAFLAQVQQKIGERT</sequence>
<evidence type="ECO:0000313" key="3">
    <source>
        <dbReference type="Proteomes" id="UP001501844"/>
    </source>
</evidence>
<keyword evidence="3" id="KW-1185">Reference proteome</keyword>
<dbReference type="Proteomes" id="UP001501844">
    <property type="component" value="Unassembled WGS sequence"/>
</dbReference>
<dbReference type="EMBL" id="BAABGX010000003">
    <property type="protein sequence ID" value="GAA4314358.1"/>
    <property type="molecule type" value="Genomic_DNA"/>
</dbReference>
<dbReference type="Pfam" id="PF10011">
    <property type="entry name" value="DUF2254"/>
    <property type="match status" value="1"/>
</dbReference>
<dbReference type="RefSeq" id="WP_345169011.1">
    <property type="nucleotide sequence ID" value="NZ_BAABGX010000003.1"/>
</dbReference>